<dbReference type="RefSeq" id="WP_138324580.1">
    <property type="nucleotide sequence ID" value="NZ_VCDI01000001.1"/>
</dbReference>
<dbReference type="AlphaFoldDB" id="A0A5R9JBF4"/>
<name>A0A5R9JBF4_9PROT</name>
<proteinExistence type="predicted"/>
<sequence length="393" mass="40663">MSILFVGDSFTHGRYPPALNYNAGPGNAPGGALVHDLLCPSLPCTGAEAQPRILPTPANTPGATTLGKLAFLQANPSAQYTEVGPFGGVAGIFLQLTREVGLDYDVSLVAVSSATLTGYANNSGNEKGDLSLITNPKFTDVVLQEQSFAPLPPTIDVNGTLVPTRGNPAGFKSSVTALIADIDAADRAAGRPLARIILAQTQALASYGYTSNNPSLPLFGISTPVQKGGNPAYAPYVGDRDPIDAMTSGLHAAYDTVASSYNAAYPANSHVAVSPDGDAWATAIRDRFAQRDPFLPDQAAPVDLWDGDPLLACCETPIGYHPSKYGAYLDALTLLGRITGKSPLLAVAEYDPRNRNYAGSASHALGISPTTALALAAAAAETLVADSFGPPTH</sequence>
<dbReference type="Gene3D" id="3.40.50.1110">
    <property type="entry name" value="SGNH hydrolase"/>
    <property type="match status" value="1"/>
</dbReference>
<organism evidence="1 2">
    <name type="scientific">Lichenicoccus roseus</name>
    <dbReference type="NCBI Taxonomy" id="2683649"/>
    <lineage>
        <taxon>Bacteria</taxon>
        <taxon>Pseudomonadati</taxon>
        <taxon>Pseudomonadota</taxon>
        <taxon>Alphaproteobacteria</taxon>
        <taxon>Acetobacterales</taxon>
        <taxon>Acetobacteraceae</taxon>
        <taxon>Lichenicoccus</taxon>
    </lineage>
</organism>
<reference evidence="1 2" key="1">
    <citation type="submission" date="2019-05" db="EMBL/GenBank/DDBJ databases">
        <authorList>
            <person name="Pankratov T."/>
            <person name="Grouzdev D."/>
        </authorList>
    </citation>
    <scope>NUCLEOTIDE SEQUENCE [LARGE SCALE GENOMIC DNA]</scope>
    <source>
        <strain evidence="1 2">KEBCLARHB70R</strain>
    </source>
</reference>
<dbReference type="OrthoDB" id="7783360at2"/>
<gene>
    <name evidence="1" type="ORF">FE263_03835</name>
</gene>
<protein>
    <recommendedName>
        <fullName evidence="3">SGNH/GDSL hydrolase family protein</fullName>
    </recommendedName>
</protein>
<dbReference type="InterPro" id="IPR036514">
    <property type="entry name" value="SGNH_hydro_sf"/>
</dbReference>
<evidence type="ECO:0000313" key="1">
    <source>
        <dbReference type="EMBL" id="TLU74329.1"/>
    </source>
</evidence>
<evidence type="ECO:0008006" key="3">
    <source>
        <dbReference type="Google" id="ProtNLM"/>
    </source>
</evidence>
<comment type="caution">
    <text evidence="1">The sequence shown here is derived from an EMBL/GenBank/DDBJ whole genome shotgun (WGS) entry which is preliminary data.</text>
</comment>
<accession>A0A5R9JBF4</accession>
<evidence type="ECO:0000313" key="2">
    <source>
        <dbReference type="Proteomes" id="UP000305654"/>
    </source>
</evidence>
<dbReference type="EMBL" id="VCDI01000001">
    <property type="protein sequence ID" value="TLU74329.1"/>
    <property type="molecule type" value="Genomic_DNA"/>
</dbReference>
<dbReference type="GO" id="GO:0016788">
    <property type="term" value="F:hydrolase activity, acting on ester bonds"/>
    <property type="evidence" value="ECO:0007669"/>
    <property type="project" value="UniProtKB-ARBA"/>
</dbReference>
<keyword evidence="2" id="KW-1185">Reference proteome</keyword>
<dbReference type="Proteomes" id="UP000305654">
    <property type="component" value="Unassembled WGS sequence"/>
</dbReference>